<keyword evidence="1" id="KW-1133">Transmembrane helix</keyword>
<gene>
    <name evidence="2" type="ordered locus">Pro_1499</name>
</gene>
<dbReference type="Proteomes" id="UP000001420">
    <property type="component" value="Chromosome"/>
</dbReference>
<dbReference type="PATRIC" id="fig|167539.5.peg.1575"/>
<feature type="transmembrane region" description="Helical" evidence="1">
    <location>
        <begin position="7"/>
        <end position="22"/>
    </location>
</feature>
<evidence type="ECO:0000313" key="3">
    <source>
        <dbReference type="Proteomes" id="UP000001420"/>
    </source>
</evidence>
<keyword evidence="1" id="KW-0812">Transmembrane</keyword>
<sequence length="87" mass="9802">MNINKNTLIAIVVIAIGGIVLYQFLFNFIFPIALLFVLLYVLKLLIKGFDNNYEVGDFPFVGDNDDFSSDNQMVPIQPVDITSDEEV</sequence>
<dbReference type="AlphaFoldDB" id="Q7VAG4"/>
<proteinExistence type="predicted"/>
<evidence type="ECO:0000313" key="2">
    <source>
        <dbReference type="EMBL" id="AAQ00543.1"/>
    </source>
</evidence>
<dbReference type="RefSeq" id="WP_011125650.1">
    <property type="nucleotide sequence ID" value="NC_005042.1"/>
</dbReference>
<evidence type="ECO:0000256" key="1">
    <source>
        <dbReference type="SAM" id="Phobius"/>
    </source>
</evidence>
<keyword evidence="1" id="KW-0472">Membrane</keyword>
<reference evidence="2 3" key="1">
    <citation type="journal article" date="2003" name="Proc. Natl. Acad. Sci. U.S.A.">
        <title>Genome sequence of the cyanobacterium Prochlorococcus marinus SS120, a nearly minimal oxyphototrophic genome.</title>
        <authorList>
            <person name="Dufresne A."/>
            <person name="Salanoubat M."/>
            <person name="Partensky F."/>
            <person name="Artiguenave F."/>
            <person name="Axmann I.M."/>
            <person name="Barbe V."/>
            <person name="Duprat S."/>
            <person name="Galperin M.Y."/>
            <person name="Koonin E.V."/>
            <person name="Le Gall F."/>
            <person name="Makarova K.S."/>
            <person name="Ostrowski M."/>
            <person name="Oztas S."/>
            <person name="Robert C."/>
            <person name="Rogozin I.B."/>
            <person name="Scanlan D.J."/>
            <person name="Tandeau de Marsac N."/>
            <person name="Weissenbach J."/>
            <person name="Wincker P."/>
            <person name="Wolf Y.I."/>
            <person name="Hess W.R."/>
        </authorList>
    </citation>
    <scope>NUCLEOTIDE SEQUENCE [LARGE SCALE GENOMIC DNA]</scope>
    <source>
        <strain evidence="3">SARG / CCMP1375 / SS120</strain>
    </source>
</reference>
<accession>Q7VAG4</accession>
<dbReference type="HOGENOM" id="CLU_2480833_0_0_3"/>
<protein>
    <submittedName>
        <fullName evidence="2">Uncharacterized protein</fullName>
    </submittedName>
</protein>
<dbReference type="EnsemblBacteria" id="AAQ00543">
    <property type="protein sequence ID" value="AAQ00543"/>
    <property type="gene ID" value="Pro_1499"/>
</dbReference>
<organism evidence="2 3">
    <name type="scientific">Prochlorococcus marinus (strain SARG / CCMP1375 / SS120)</name>
    <dbReference type="NCBI Taxonomy" id="167539"/>
    <lineage>
        <taxon>Bacteria</taxon>
        <taxon>Bacillati</taxon>
        <taxon>Cyanobacteriota</taxon>
        <taxon>Cyanophyceae</taxon>
        <taxon>Synechococcales</taxon>
        <taxon>Prochlorococcaceae</taxon>
        <taxon>Prochlorococcus</taxon>
    </lineage>
</organism>
<dbReference type="EMBL" id="AE017126">
    <property type="protein sequence ID" value="AAQ00543.1"/>
    <property type="molecule type" value="Genomic_DNA"/>
</dbReference>
<name>Q7VAG4_PROMA</name>
<feature type="transmembrane region" description="Helical" evidence="1">
    <location>
        <begin position="28"/>
        <end position="46"/>
    </location>
</feature>
<dbReference type="KEGG" id="pma:Pro_1499"/>
<keyword evidence="3" id="KW-1185">Reference proteome</keyword>